<feature type="compositionally biased region" description="Basic and acidic residues" evidence="1">
    <location>
        <begin position="28"/>
        <end position="55"/>
    </location>
</feature>
<protein>
    <submittedName>
        <fullName evidence="2">Uncharacterized protein</fullName>
    </submittedName>
</protein>
<accession>A0ABR3V3I0</accession>
<evidence type="ECO:0000256" key="1">
    <source>
        <dbReference type="SAM" id="MobiDB-lite"/>
    </source>
</evidence>
<dbReference type="EMBL" id="JAZHXJ010002874">
    <property type="protein sequence ID" value="KAL1836285.1"/>
    <property type="molecule type" value="Genomic_DNA"/>
</dbReference>
<name>A0ABR3V3I0_9PEZI</name>
<dbReference type="Proteomes" id="UP001586593">
    <property type="component" value="Unassembled WGS sequence"/>
</dbReference>
<organism evidence="2 3">
    <name type="scientific">Phialemonium thermophilum</name>
    <dbReference type="NCBI Taxonomy" id="223376"/>
    <lineage>
        <taxon>Eukaryota</taxon>
        <taxon>Fungi</taxon>
        <taxon>Dikarya</taxon>
        <taxon>Ascomycota</taxon>
        <taxon>Pezizomycotina</taxon>
        <taxon>Sordariomycetes</taxon>
        <taxon>Sordariomycetidae</taxon>
        <taxon>Cephalothecales</taxon>
        <taxon>Cephalothecaceae</taxon>
        <taxon>Phialemonium</taxon>
    </lineage>
</organism>
<keyword evidence="3" id="KW-1185">Reference proteome</keyword>
<evidence type="ECO:0000313" key="3">
    <source>
        <dbReference type="Proteomes" id="UP001586593"/>
    </source>
</evidence>
<feature type="region of interest" description="Disordered" evidence="1">
    <location>
        <begin position="1"/>
        <end position="55"/>
    </location>
</feature>
<gene>
    <name evidence="2" type="ORF">VTK73DRAFT_5107</name>
</gene>
<proteinExistence type="predicted"/>
<evidence type="ECO:0000313" key="2">
    <source>
        <dbReference type="EMBL" id="KAL1836285.1"/>
    </source>
</evidence>
<comment type="caution">
    <text evidence="2">The sequence shown here is derived from an EMBL/GenBank/DDBJ whole genome shotgun (WGS) entry which is preliminary data.</text>
</comment>
<reference evidence="2 3" key="1">
    <citation type="journal article" date="2024" name="Commun. Biol.">
        <title>Comparative genomic analysis of thermophilic fungi reveals convergent evolutionary adaptations and gene losses.</title>
        <authorList>
            <person name="Steindorff A.S."/>
            <person name="Aguilar-Pontes M.V."/>
            <person name="Robinson A.J."/>
            <person name="Andreopoulos B."/>
            <person name="LaButti K."/>
            <person name="Kuo A."/>
            <person name="Mondo S."/>
            <person name="Riley R."/>
            <person name="Otillar R."/>
            <person name="Haridas S."/>
            <person name="Lipzen A."/>
            <person name="Grimwood J."/>
            <person name="Schmutz J."/>
            <person name="Clum A."/>
            <person name="Reid I.D."/>
            <person name="Moisan M.C."/>
            <person name="Butler G."/>
            <person name="Nguyen T.T.M."/>
            <person name="Dewar K."/>
            <person name="Conant G."/>
            <person name="Drula E."/>
            <person name="Henrissat B."/>
            <person name="Hansel C."/>
            <person name="Singer S."/>
            <person name="Hutchinson M.I."/>
            <person name="de Vries R.P."/>
            <person name="Natvig D.O."/>
            <person name="Powell A.J."/>
            <person name="Tsang A."/>
            <person name="Grigoriev I.V."/>
        </authorList>
    </citation>
    <scope>NUCLEOTIDE SEQUENCE [LARGE SCALE GENOMIC DNA]</scope>
    <source>
        <strain evidence="2 3">ATCC 24622</strain>
    </source>
</reference>
<feature type="compositionally biased region" description="Basic and acidic residues" evidence="1">
    <location>
        <begin position="1"/>
        <end position="12"/>
    </location>
</feature>
<sequence length="390" mass="42156">MERPNSERDSLRMRSWMLVPSRCSGRRSSSERTLDETNRKMPDVPPAERDDGASAADQDHAFAALALLDEERSAALEPGVAALLPADAEDDVDGAPRGRVLELAHDGDDVGRVAYGGERRAHEVGAVVLEDLLAGRRQVEEQALEGQHVDHVVHVLEEHLVPGLLVPVGEGAPRVALLQQRRHLVDAHGLPALLVPVARGRRRPDVLADVAVLVVDHHAARVVPRDGLGTLHEVDLEADEVADLLRVPGDGDQRDQVQERLPALPVVDQAQLHLPPLLHLPLQGIDGAVLDELSLAPQLHPTVRGLQEPAVLAEDLVPTVPRQVLEVVGDVDDGTVVQGDVADDKRAGHVHGAELDLGVLPRGDVPQRLQHVEAAPRVHVLLLHVPWRSS</sequence>